<accession>A0A0F9VVJ9</accession>
<comment type="caution">
    <text evidence="1">The sequence shown here is derived from an EMBL/GenBank/DDBJ whole genome shotgun (WGS) entry which is preliminary data.</text>
</comment>
<evidence type="ECO:0000313" key="1">
    <source>
        <dbReference type="EMBL" id="KKN77466.1"/>
    </source>
</evidence>
<dbReference type="EMBL" id="LAZR01000278">
    <property type="protein sequence ID" value="KKN77466.1"/>
    <property type="molecule type" value="Genomic_DNA"/>
</dbReference>
<dbReference type="Pfam" id="PF21840">
    <property type="entry name" value="DUF6899"/>
    <property type="match status" value="1"/>
</dbReference>
<protein>
    <submittedName>
        <fullName evidence="1">Uncharacterized protein</fullName>
    </submittedName>
</protein>
<reference evidence="1" key="1">
    <citation type="journal article" date="2015" name="Nature">
        <title>Complex archaea that bridge the gap between prokaryotes and eukaryotes.</title>
        <authorList>
            <person name="Spang A."/>
            <person name="Saw J.H."/>
            <person name="Jorgensen S.L."/>
            <person name="Zaremba-Niedzwiedzka K."/>
            <person name="Martijn J."/>
            <person name="Lind A.E."/>
            <person name="van Eijk R."/>
            <person name="Schleper C."/>
            <person name="Guy L."/>
            <person name="Ettema T.J."/>
        </authorList>
    </citation>
    <scope>NUCLEOTIDE SEQUENCE</scope>
</reference>
<organism evidence="1">
    <name type="scientific">marine sediment metagenome</name>
    <dbReference type="NCBI Taxonomy" id="412755"/>
    <lineage>
        <taxon>unclassified sequences</taxon>
        <taxon>metagenomes</taxon>
        <taxon>ecological metagenomes</taxon>
    </lineage>
</organism>
<gene>
    <name evidence="1" type="ORF">LCGC14_0360250</name>
</gene>
<sequence length="99" mass="11709">MPYIDKKAREILDHHIDAMCIFIHQKGEYNYIITRLIHHFIINYVARFKRFEKRGPCYDAFNDAAGILECAKQEFFRTIVGPYEEKKKEANGNISLLDL</sequence>
<dbReference type="InterPro" id="IPR054194">
    <property type="entry name" value="DUF6899"/>
</dbReference>
<dbReference type="AlphaFoldDB" id="A0A0F9VVJ9"/>
<name>A0A0F9VVJ9_9ZZZZ</name>
<proteinExistence type="predicted"/>